<evidence type="ECO:0000313" key="3">
    <source>
        <dbReference type="Proteomes" id="UP000801492"/>
    </source>
</evidence>
<organism evidence="2 3">
    <name type="scientific">Ignelater luminosus</name>
    <name type="common">Cucubano</name>
    <name type="synonym">Pyrophorus luminosus</name>
    <dbReference type="NCBI Taxonomy" id="2038154"/>
    <lineage>
        <taxon>Eukaryota</taxon>
        <taxon>Metazoa</taxon>
        <taxon>Ecdysozoa</taxon>
        <taxon>Arthropoda</taxon>
        <taxon>Hexapoda</taxon>
        <taxon>Insecta</taxon>
        <taxon>Pterygota</taxon>
        <taxon>Neoptera</taxon>
        <taxon>Endopterygota</taxon>
        <taxon>Coleoptera</taxon>
        <taxon>Polyphaga</taxon>
        <taxon>Elateriformia</taxon>
        <taxon>Elateroidea</taxon>
        <taxon>Elateridae</taxon>
        <taxon>Agrypninae</taxon>
        <taxon>Pyrophorini</taxon>
        <taxon>Ignelater</taxon>
    </lineage>
</organism>
<accession>A0A8K0DBI6</accession>
<keyword evidence="1" id="KW-0732">Signal</keyword>
<gene>
    <name evidence="2" type="ORF">ILUMI_03042</name>
</gene>
<reference evidence="2" key="1">
    <citation type="submission" date="2019-08" db="EMBL/GenBank/DDBJ databases">
        <title>The genome of the North American firefly Photinus pyralis.</title>
        <authorList>
            <consortium name="Photinus pyralis genome working group"/>
            <person name="Fallon T.R."/>
            <person name="Sander Lower S.E."/>
            <person name="Weng J.-K."/>
        </authorList>
    </citation>
    <scope>NUCLEOTIDE SEQUENCE</scope>
    <source>
        <strain evidence="2">TRF0915ILg1</strain>
        <tissue evidence="2">Whole body</tissue>
    </source>
</reference>
<dbReference type="EMBL" id="VTPC01001098">
    <property type="protein sequence ID" value="KAF2903140.1"/>
    <property type="molecule type" value="Genomic_DNA"/>
</dbReference>
<dbReference type="Proteomes" id="UP000801492">
    <property type="component" value="Unassembled WGS sequence"/>
</dbReference>
<dbReference type="OrthoDB" id="9974421at2759"/>
<evidence type="ECO:0000313" key="2">
    <source>
        <dbReference type="EMBL" id="KAF2903140.1"/>
    </source>
</evidence>
<dbReference type="AlphaFoldDB" id="A0A8K0DBI6"/>
<dbReference type="Gene3D" id="3.40.50.1820">
    <property type="entry name" value="alpha/beta hydrolase"/>
    <property type="match status" value="1"/>
</dbReference>
<feature type="chain" id="PRO_5035473912" evidence="1">
    <location>
        <begin position="22"/>
        <end position="155"/>
    </location>
</feature>
<keyword evidence="3" id="KW-1185">Reference proteome</keyword>
<comment type="caution">
    <text evidence="2">The sequence shown here is derived from an EMBL/GenBank/DDBJ whole genome shotgun (WGS) entry which is preliminary data.</text>
</comment>
<name>A0A8K0DBI6_IGNLU</name>
<proteinExistence type="predicted"/>
<dbReference type="PANTHER" id="PTHR11005">
    <property type="entry name" value="LYSOSOMAL ACID LIPASE-RELATED"/>
    <property type="match status" value="1"/>
</dbReference>
<evidence type="ECO:0000256" key="1">
    <source>
        <dbReference type="SAM" id="SignalP"/>
    </source>
</evidence>
<dbReference type="InterPro" id="IPR029058">
    <property type="entry name" value="AB_hydrolase_fold"/>
</dbReference>
<sequence length="155" mass="17508">MIAALILYMTLQLPLFSSVNFSEPQDKFSILKKKTESYFATLPSNIREDSALLVPDLIRKYGYPCETHTALYNILNTYEFLSRNEFLVQLGGTLCNDNYTFQILSTNAIFAICGFNEKQMNSSLLPIIMGHTLSGASTKQIYHCVQGVKSGKFQR</sequence>
<feature type="signal peptide" evidence="1">
    <location>
        <begin position="1"/>
        <end position="21"/>
    </location>
</feature>
<protein>
    <submittedName>
        <fullName evidence="2">Uncharacterized protein</fullName>
    </submittedName>
</protein>